<evidence type="ECO:0000256" key="1">
    <source>
        <dbReference type="SAM" id="Phobius"/>
    </source>
</evidence>
<organism evidence="2">
    <name type="scientific">Micromonas commoda virus</name>
    <dbReference type="NCBI Taxonomy" id="3057169"/>
    <lineage>
        <taxon>Viruses</taxon>
        <taxon>Varidnaviria</taxon>
        <taxon>Bamfordvirae</taxon>
        <taxon>Nucleocytoviricota</taxon>
        <taxon>Megaviricetes</taxon>
        <taxon>Algavirales</taxon>
        <taxon>Phycodnaviridae</taxon>
    </lineage>
</organism>
<protein>
    <submittedName>
        <fullName evidence="2">Uncharacterized protein</fullName>
    </submittedName>
</protein>
<dbReference type="EMBL" id="PP911589">
    <property type="protein sequence ID" value="XCA47430.1"/>
    <property type="molecule type" value="Genomic_DNA"/>
</dbReference>
<keyword evidence="1" id="KW-1133">Transmembrane helix</keyword>
<reference evidence="2" key="1">
    <citation type="submission" date="2024-06" db="EMBL/GenBank/DDBJ databases">
        <title>Evidence of context-dependent and transient costs of resisting viral infection in isolates of the marine microalga Micromonas sp. (class Mamiellophyceae).</title>
        <authorList>
            <person name="Bedi de Silva A."/>
            <person name="Schvarcz C.R."/>
            <person name="Steward G.R."/>
            <person name="Edwards K.F."/>
        </authorList>
    </citation>
    <scope>NUCLEOTIDE SEQUENCE</scope>
    <source>
        <strain evidence="2">McV-KB2</strain>
    </source>
</reference>
<name>A0AAU7YPH1_9PHYC</name>
<evidence type="ECO:0000313" key="2">
    <source>
        <dbReference type="EMBL" id="XCA47430.1"/>
    </source>
</evidence>
<keyword evidence="1" id="KW-0812">Transmembrane</keyword>
<proteinExistence type="predicted"/>
<sequence length="69" mass="7678">MKLTSGVTPFIIVLAITILIRQLYMSKYHHGKSFYHTWTGRSHYCAKCGSKDCKCPKKEGYTTGCGCGA</sequence>
<accession>A0AAU7YPH1</accession>
<feature type="transmembrane region" description="Helical" evidence="1">
    <location>
        <begin position="6"/>
        <end position="24"/>
    </location>
</feature>
<keyword evidence="1" id="KW-0472">Membrane</keyword>